<reference evidence="1 2" key="1">
    <citation type="submission" date="2019-06" db="EMBL/GenBank/DDBJ databases">
        <title>Sequencing the genomes of 1000 actinobacteria strains.</title>
        <authorList>
            <person name="Klenk H.-P."/>
        </authorList>
    </citation>
    <scope>NUCLEOTIDE SEQUENCE [LARGE SCALE GENOMIC DNA]</scope>
    <source>
        <strain evidence="1 2">DSM 25218</strain>
    </source>
</reference>
<dbReference type="EMBL" id="VFOV01000001">
    <property type="protein sequence ID" value="TQL69869.1"/>
    <property type="molecule type" value="Genomic_DNA"/>
</dbReference>
<organism evidence="1 2">
    <name type="scientific">Nocardioides albertanoniae</name>
    <dbReference type="NCBI Taxonomy" id="1175486"/>
    <lineage>
        <taxon>Bacteria</taxon>
        <taxon>Bacillati</taxon>
        <taxon>Actinomycetota</taxon>
        <taxon>Actinomycetes</taxon>
        <taxon>Propionibacteriales</taxon>
        <taxon>Nocardioidaceae</taxon>
        <taxon>Nocardioides</taxon>
    </lineage>
</organism>
<protein>
    <recommendedName>
        <fullName evidence="3">OmdA domain containing protein</fullName>
    </recommendedName>
</protein>
<name>A0A543ABE1_9ACTN</name>
<evidence type="ECO:0000313" key="2">
    <source>
        <dbReference type="Proteomes" id="UP000320209"/>
    </source>
</evidence>
<keyword evidence="2" id="KW-1185">Reference proteome</keyword>
<proteinExistence type="predicted"/>
<evidence type="ECO:0000313" key="1">
    <source>
        <dbReference type="EMBL" id="TQL69869.1"/>
    </source>
</evidence>
<sequence length="125" mass="14081">METIDGEPVLDRPSVTEVEAYFESAAAETRAVWLRLTRKGIAPASLSSDELVDVGLCFGWVSAVRRRGDDETYLQRYTRRRPRSKWSRVNIAKVDRLSAEGRMRAGGLAEVRAAQADGRWDNPWA</sequence>
<dbReference type="RefSeq" id="WP_141781692.1">
    <property type="nucleotide sequence ID" value="NZ_VFOV01000001.1"/>
</dbReference>
<comment type="caution">
    <text evidence="1">The sequence shown here is derived from an EMBL/GenBank/DDBJ whole genome shotgun (WGS) entry which is preliminary data.</text>
</comment>
<dbReference type="AlphaFoldDB" id="A0A543ABE1"/>
<evidence type="ECO:0008006" key="3">
    <source>
        <dbReference type="Google" id="ProtNLM"/>
    </source>
</evidence>
<gene>
    <name evidence="1" type="ORF">FB381_3789</name>
</gene>
<accession>A0A543ABE1</accession>
<dbReference type="OrthoDB" id="9796999at2"/>
<dbReference type="Proteomes" id="UP000320209">
    <property type="component" value="Unassembled WGS sequence"/>
</dbReference>